<dbReference type="AlphaFoldDB" id="A0A6N8UH12"/>
<gene>
    <name evidence="1" type="ORF">GSF08_11070</name>
</gene>
<keyword evidence="2" id="KW-1185">Reference proteome</keyword>
<dbReference type="RefSeq" id="WP_160625853.1">
    <property type="nucleotide sequence ID" value="NZ_WUUQ01000007.1"/>
</dbReference>
<reference evidence="1 2" key="2">
    <citation type="submission" date="2020-01" db="EMBL/GenBank/DDBJ databases">
        <title>Clostridiaceae sp. nov. isolated from the gut of human by culturomics.</title>
        <authorList>
            <person name="Chang Y."/>
        </authorList>
    </citation>
    <scope>NUCLEOTIDE SEQUENCE [LARGE SCALE GENOMIC DNA]</scope>
    <source>
        <strain evidence="1 2">DONG20-135</strain>
    </source>
</reference>
<reference evidence="1 2" key="1">
    <citation type="submission" date="2019-12" db="EMBL/GenBank/DDBJ databases">
        <authorList>
            <person name="Yang R."/>
        </authorList>
    </citation>
    <scope>NUCLEOTIDE SEQUENCE [LARGE SCALE GENOMIC DNA]</scope>
    <source>
        <strain evidence="1 2">DONG20-135</strain>
    </source>
</reference>
<comment type="caution">
    <text evidence="1">The sequence shown here is derived from an EMBL/GenBank/DDBJ whole genome shotgun (WGS) entry which is preliminary data.</text>
</comment>
<dbReference type="Proteomes" id="UP000434036">
    <property type="component" value="Unassembled WGS sequence"/>
</dbReference>
<sequence>MKVELSIEDKLELAKIFKIHRNHLGCTQKEYIQDRQGIPVCSISTYSRLENGIPIKCDEIYEILLSMRMHKTFNYRFDIRVRMKKDFHLLYQMIEAYNLPEAKTVLYQIMAELKKQGDFIMNACYLAVLTQIEAYYFQQKPLQLALIDWDILSIFDRYTQEILIDLLFKDVLRSKKSMREVNVYAEKLEISKSKTSLNYLNRVLLHYYNDEMLSAFLELKTLIRYFDTHALFNRRLDAYDITLSLYVNVQPQNIPDLLLEYHRFVQEHKAQLHPKKLRQSLYNQAMIFLEMQEEAEALKRLSQITDRDDDLTLRKTVISCYLSSHMDLPAAPLNDLKFSSVSNPGALALFTFYQHKQAGASFAELEMLVQEQILSSIDPDDEILMEILKEEIMKLAKSSHETYLLQRFQRLRDHHRFEKNSEN</sequence>
<accession>A0A6N8UH12</accession>
<dbReference type="EMBL" id="WUUQ01000007">
    <property type="protein sequence ID" value="MXQ74467.1"/>
    <property type="molecule type" value="Genomic_DNA"/>
</dbReference>
<evidence type="ECO:0000313" key="1">
    <source>
        <dbReference type="EMBL" id="MXQ74467.1"/>
    </source>
</evidence>
<evidence type="ECO:0000313" key="2">
    <source>
        <dbReference type="Proteomes" id="UP000434036"/>
    </source>
</evidence>
<name>A0A6N8UH12_9FIRM</name>
<proteinExistence type="predicted"/>
<protein>
    <submittedName>
        <fullName evidence="1">Uncharacterized protein</fullName>
    </submittedName>
</protein>
<organism evidence="1 2">
    <name type="scientific">Copranaerobaculum intestinale</name>
    <dbReference type="NCBI Taxonomy" id="2692629"/>
    <lineage>
        <taxon>Bacteria</taxon>
        <taxon>Bacillati</taxon>
        <taxon>Bacillota</taxon>
        <taxon>Erysipelotrichia</taxon>
        <taxon>Erysipelotrichales</taxon>
        <taxon>Erysipelotrichaceae</taxon>
        <taxon>Copranaerobaculum</taxon>
    </lineage>
</organism>